<dbReference type="FunFam" id="3.30.420.40:FF:000008">
    <property type="entry name" value="Glycerol kinase"/>
    <property type="match status" value="1"/>
</dbReference>
<dbReference type="InterPro" id="IPR043129">
    <property type="entry name" value="ATPase_NBD"/>
</dbReference>
<dbReference type="GO" id="GO:0004370">
    <property type="term" value="F:glycerol kinase activity"/>
    <property type="evidence" value="ECO:0007669"/>
    <property type="project" value="TreeGrafter"/>
</dbReference>
<evidence type="ECO:0000256" key="4">
    <source>
        <dbReference type="ARBA" id="ARBA00022777"/>
    </source>
</evidence>
<sequence>RAVVYDKYGIKVASAYQEFRQYFPKPGWVEHDPDEIWASVNNTVQTVLEKIPSGSISAIGITNQRETTVIWDRDTGEPVYNAIVWQCRRTSGRCNVLKSSSDEVEFFRKRTGLPIDAYFSATKIEWILNNVPTALSKVKNGKLLFGTPDSWILWKLTGGLVHATDYTNASRTMLFDIEKLTWDEEILKKLKIPEQILPEVKSSSGIFGKTIKIKNIKSGIPISGIAGDQQAALFGQACFDPGS</sequence>
<evidence type="ECO:0000256" key="7">
    <source>
        <dbReference type="ARBA" id="ARBA00043149"/>
    </source>
</evidence>
<protein>
    <recommendedName>
        <fullName evidence="7">ATP:glycerol 3-phosphotransferase</fullName>
    </recommendedName>
</protein>
<keyword evidence="6" id="KW-0067">ATP-binding</keyword>
<comment type="caution">
    <text evidence="9">The sequence shown here is derived from an EMBL/GenBank/DDBJ whole genome shotgun (WGS) entry which is preliminary data.</text>
</comment>
<dbReference type="Gene3D" id="3.30.420.40">
    <property type="match status" value="1"/>
</dbReference>
<dbReference type="PANTHER" id="PTHR10196:SF69">
    <property type="entry name" value="GLYCEROL KINASE"/>
    <property type="match status" value="1"/>
</dbReference>
<feature type="domain" description="Carbohydrate kinase FGGY N-terminal" evidence="8">
    <location>
        <begin position="1"/>
        <end position="235"/>
    </location>
</feature>
<dbReference type="GO" id="GO:0005829">
    <property type="term" value="C:cytosol"/>
    <property type="evidence" value="ECO:0007669"/>
    <property type="project" value="TreeGrafter"/>
</dbReference>
<accession>X0X4E9</accession>
<dbReference type="PROSITE" id="PS00933">
    <property type="entry name" value="FGGY_KINASES_1"/>
    <property type="match status" value="1"/>
</dbReference>
<keyword evidence="4" id="KW-0418">Kinase</keyword>
<evidence type="ECO:0000256" key="2">
    <source>
        <dbReference type="ARBA" id="ARBA00022679"/>
    </source>
</evidence>
<reference evidence="9" key="1">
    <citation type="journal article" date="2014" name="Front. Microbiol.">
        <title>High frequency of phylogenetically diverse reductive dehalogenase-homologous genes in deep subseafloor sedimentary metagenomes.</title>
        <authorList>
            <person name="Kawai M."/>
            <person name="Futagami T."/>
            <person name="Toyoda A."/>
            <person name="Takaki Y."/>
            <person name="Nishi S."/>
            <person name="Hori S."/>
            <person name="Arai W."/>
            <person name="Tsubouchi T."/>
            <person name="Morono Y."/>
            <person name="Uchiyama I."/>
            <person name="Ito T."/>
            <person name="Fujiyama A."/>
            <person name="Inagaki F."/>
            <person name="Takami H."/>
        </authorList>
    </citation>
    <scope>NUCLEOTIDE SEQUENCE</scope>
    <source>
        <strain evidence="9">Expedition CK06-06</strain>
    </source>
</reference>
<name>X0X4E9_9ZZZZ</name>
<organism evidence="9">
    <name type="scientific">marine sediment metagenome</name>
    <dbReference type="NCBI Taxonomy" id="412755"/>
    <lineage>
        <taxon>unclassified sequences</taxon>
        <taxon>metagenomes</taxon>
        <taxon>ecological metagenomes</taxon>
    </lineage>
</organism>
<proteinExistence type="inferred from homology"/>
<dbReference type="SUPFAM" id="SSF53067">
    <property type="entry name" value="Actin-like ATPase domain"/>
    <property type="match status" value="1"/>
</dbReference>
<comment type="similarity">
    <text evidence="1">Belongs to the FGGY kinase family.</text>
</comment>
<keyword evidence="3" id="KW-0547">Nucleotide-binding</keyword>
<dbReference type="AlphaFoldDB" id="X0X4E9"/>
<feature type="non-terminal residue" evidence="9">
    <location>
        <position position="243"/>
    </location>
</feature>
<evidence type="ECO:0000256" key="5">
    <source>
        <dbReference type="ARBA" id="ARBA00022798"/>
    </source>
</evidence>
<dbReference type="Pfam" id="PF00370">
    <property type="entry name" value="FGGY_N"/>
    <property type="match status" value="1"/>
</dbReference>
<dbReference type="PANTHER" id="PTHR10196">
    <property type="entry name" value="SUGAR KINASE"/>
    <property type="match status" value="1"/>
</dbReference>
<dbReference type="EMBL" id="BARS01047974">
    <property type="protein sequence ID" value="GAG31498.1"/>
    <property type="molecule type" value="Genomic_DNA"/>
</dbReference>
<dbReference type="GO" id="GO:0005524">
    <property type="term" value="F:ATP binding"/>
    <property type="evidence" value="ECO:0007669"/>
    <property type="project" value="UniProtKB-KW"/>
</dbReference>
<evidence type="ECO:0000256" key="1">
    <source>
        <dbReference type="ARBA" id="ARBA00009156"/>
    </source>
</evidence>
<dbReference type="GO" id="GO:0019563">
    <property type="term" value="P:glycerol catabolic process"/>
    <property type="evidence" value="ECO:0007669"/>
    <property type="project" value="TreeGrafter"/>
</dbReference>
<keyword evidence="5" id="KW-0319">Glycerol metabolism</keyword>
<dbReference type="InterPro" id="IPR018484">
    <property type="entry name" value="FGGY_N"/>
</dbReference>
<keyword evidence="2" id="KW-0808">Transferase</keyword>
<evidence type="ECO:0000256" key="3">
    <source>
        <dbReference type="ARBA" id="ARBA00022741"/>
    </source>
</evidence>
<evidence type="ECO:0000256" key="6">
    <source>
        <dbReference type="ARBA" id="ARBA00022840"/>
    </source>
</evidence>
<evidence type="ECO:0000259" key="8">
    <source>
        <dbReference type="Pfam" id="PF00370"/>
    </source>
</evidence>
<evidence type="ECO:0000313" key="9">
    <source>
        <dbReference type="EMBL" id="GAG31498.1"/>
    </source>
</evidence>
<gene>
    <name evidence="9" type="ORF">S01H1_71987</name>
</gene>
<dbReference type="InterPro" id="IPR018483">
    <property type="entry name" value="Carb_kinase_FGGY_CS"/>
</dbReference>
<feature type="non-terminal residue" evidence="9">
    <location>
        <position position="1"/>
    </location>
</feature>